<organism evidence="1 2">
    <name type="scientific">Longimonas halophila</name>
    <dbReference type="NCBI Taxonomy" id="1469170"/>
    <lineage>
        <taxon>Bacteria</taxon>
        <taxon>Pseudomonadati</taxon>
        <taxon>Rhodothermota</taxon>
        <taxon>Rhodothermia</taxon>
        <taxon>Rhodothermales</taxon>
        <taxon>Salisaetaceae</taxon>
        <taxon>Longimonas</taxon>
    </lineage>
</organism>
<evidence type="ECO:0000313" key="1">
    <source>
        <dbReference type="EMBL" id="PEN06674.1"/>
    </source>
</evidence>
<accession>A0A2H3NL49</accession>
<reference evidence="1 2" key="1">
    <citation type="submission" date="2017-10" db="EMBL/GenBank/DDBJ databases">
        <title>Draft genome of Longimonas halophila.</title>
        <authorList>
            <person name="Goh K.M."/>
            <person name="Shamsir M.S."/>
            <person name="Lim S.W."/>
        </authorList>
    </citation>
    <scope>NUCLEOTIDE SEQUENCE [LARGE SCALE GENOMIC DNA]</scope>
    <source>
        <strain evidence="1 2">KCTC 42399</strain>
    </source>
</reference>
<name>A0A2H3NL49_9BACT</name>
<proteinExistence type="predicted"/>
<dbReference type="EMBL" id="PDEP01000007">
    <property type="protein sequence ID" value="PEN06674.1"/>
    <property type="molecule type" value="Genomic_DNA"/>
</dbReference>
<gene>
    <name evidence="1" type="ORF">CRI93_08495</name>
</gene>
<keyword evidence="2" id="KW-1185">Reference proteome</keyword>
<dbReference type="AlphaFoldDB" id="A0A2H3NL49"/>
<evidence type="ECO:0000313" key="2">
    <source>
        <dbReference type="Proteomes" id="UP000221024"/>
    </source>
</evidence>
<protein>
    <submittedName>
        <fullName evidence="1">Uncharacterized protein</fullName>
    </submittedName>
</protein>
<comment type="caution">
    <text evidence="1">The sequence shown here is derived from an EMBL/GenBank/DDBJ whole genome shotgun (WGS) entry which is preliminary data.</text>
</comment>
<dbReference type="Proteomes" id="UP000221024">
    <property type="component" value="Unassembled WGS sequence"/>
</dbReference>
<sequence>MQEQIVAGLLSAVGGLNAAPALRLSRSFRHHTLHQYGSQKRLQFVGRQCVALISTCTEGIIEIRSIAPQN</sequence>